<organism evidence="1 2">
    <name type="scientific">Pyricularia oryzae</name>
    <name type="common">Rice blast fungus</name>
    <name type="synonym">Magnaporthe oryzae</name>
    <dbReference type="NCBI Taxonomy" id="318829"/>
    <lineage>
        <taxon>Eukaryota</taxon>
        <taxon>Fungi</taxon>
        <taxon>Dikarya</taxon>
        <taxon>Ascomycota</taxon>
        <taxon>Pezizomycotina</taxon>
        <taxon>Sordariomycetes</taxon>
        <taxon>Sordariomycetidae</taxon>
        <taxon>Magnaporthales</taxon>
        <taxon>Pyriculariaceae</taxon>
        <taxon>Pyricularia</taxon>
    </lineage>
</organism>
<dbReference type="AlphaFoldDB" id="A0A4P7NAZ6"/>
<accession>A0A4P7NAZ6</accession>
<protein>
    <submittedName>
        <fullName evidence="1">Uncharacterized protein</fullName>
    </submittedName>
</protein>
<dbReference type="Proteomes" id="UP000294847">
    <property type="component" value="Chromosome 3"/>
</dbReference>
<gene>
    <name evidence="1" type="ORF">PoMZ_03181</name>
</gene>
<sequence>MKFQILYTTITAGAVAALDMSNYAPKPGVPAEFKPFYEALVGQADNMSATTSFTDFFTSTGRQTTLTLDCQGPAAILKCKQGFLPPDGSKTLSHFPNTTFVVSNNDTATVFEVQGRIEHNYVKGNCSQNYYKTQYTVLKTDQRVEAMANLTPKPEHQVTWYHDYFIDPPFVPNSVPCDSLKGK</sequence>
<name>A0A4P7NAZ6_PYROR</name>
<proteinExistence type="predicted"/>
<dbReference type="EMBL" id="CP034206">
    <property type="protein sequence ID" value="QBZ58236.1"/>
    <property type="molecule type" value="Genomic_DNA"/>
</dbReference>
<reference evidence="1 2" key="1">
    <citation type="journal article" date="2019" name="Mol. Biol. Evol.">
        <title>Blast fungal genomes show frequent chromosomal changes, gene gains and losses, and effector gene turnover.</title>
        <authorList>
            <person name="Gomez Luciano L.B."/>
            <person name="Jason Tsai I."/>
            <person name="Chuma I."/>
            <person name="Tosa Y."/>
            <person name="Chen Y.H."/>
            <person name="Li J.Y."/>
            <person name="Li M.Y."/>
            <person name="Jade Lu M.Y."/>
            <person name="Nakayashiki H."/>
            <person name="Li W.H."/>
        </authorList>
    </citation>
    <scope>NUCLEOTIDE SEQUENCE [LARGE SCALE GENOMIC DNA]</scope>
    <source>
        <strain evidence="1">MZ5-1-6</strain>
    </source>
</reference>
<evidence type="ECO:0000313" key="1">
    <source>
        <dbReference type="EMBL" id="QBZ58236.1"/>
    </source>
</evidence>
<evidence type="ECO:0000313" key="2">
    <source>
        <dbReference type="Proteomes" id="UP000294847"/>
    </source>
</evidence>